<dbReference type="OrthoDB" id="3491837at2759"/>
<feature type="domain" description="MYND-type" evidence="5">
    <location>
        <begin position="41"/>
        <end position="80"/>
    </location>
</feature>
<evidence type="ECO:0000313" key="6">
    <source>
        <dbReference type="EMBL" id="PMD56649.1"/>
    </source>
</evidence>
<dbReference type="GeneID" id="36591636"/>
<accession>A0A2J6T0W7</accession>
<dbReference type="EMBL" id="KZ613848">
    <property type="protein sequence ID" value="PMD56649.1"/>
    <property type="molecule type" value="Genomic_DNA"/>
</dbReference>
<dbReference type="GO" id="GO:0008270">
    <property type="term" value="F:zinc ion binding"/>
    <property type="evidence" value="ECO:0007669"/>
    <property type="project" value="UniProtKB-KW"/>
</dbReference>
<keyword evidence="7" id="KW-1185">Reference proteome</keyword>
<reference evidence="6 7" key="1">
    <citation type="submission" date="2016-04" db="EMBL/GenBank/DDBJ databases">
        <title>A degradative enzymes factory behind the ericoid mycorrhizal symbiosis.</title>
        <authorList>
            <consortium name="DOE Joint Genome Institute"/>
            <person name="Martino E."/>
            <person name="Morin E."/>
            <person name="Grelet G."/>
            <person name="Kuo A."/>
            <person name="Kohler A."/>
            <person name="Daghino S."/>
            <person name="Barry K."/>
            <person name="Choi C."/>
            <person name="Cichocki N."/>
            <person name="Clum A."/>
            <person name="Copeland A."/>
            <person name="Hainaut M."/>
            <person name="Haridas S."/>
            <person name="Labutti K."/>
            <person name="Lindquist E."/>
            <person name="Lipzen A."/>
            <person name="Khouja H.-R."/>
            <person name="Murat C."/>
            <person name="Ohm R."/>
            <person name="Olson A."/>
            <person name="Spatafora J."/>
            <person name="Veneault-Fourrey C."/>
            <person name="Henrissat B."/>
            <person name="Grigoriev I."/>
            <person name="Martin F."/>
            <person name="Perotto S."/>
        </authorList>
    </citation>
    <scope>NUCLEOTIDE SEQUENCE [LARGE SCALE GENOMIC DNA]</scope>
    <source>
        <strain evidence="6 7">E</strain>
    </source>
</reference>
<name>A0A2J6T0W7_9HELO</name>
<proteinExistence type="predicted"/>
<protein>
    <recommendedName>
        <fullName evidence="5">MYND-type domain-containing protein</fullName>
    </recommendedName>
</protein>
<dbReference type="Proteomes" id="UP000235371">
    <property type="component" value="Unassembled WGS sequence"/>
</dbReference>
<dbReference type="InterPro" id="IPR002893">
    <property type="entry name" value="Znf_MYND"/>
</dbReference>
<dbReference type="PROSITE" id="PS01360">
    <property type="entry name" value="ZF_MYND_1"/>
    <property type="match status" value="1"/>
</dbReference>
<evidence type="ECO:0000313" key="7">
    <source>
        <dbReference type="Proteomes" id="UP000235371"/>
    </source>
</evidence>
<evidence type="ECO:0000256" key="4">
    <source>
        <dbReference type="PROSITE-ProRule" id="PRU00134"/>
    </source>
</evidence>
<dbReference type="SUPFAM" id="SSF144232">
    <property type="entry name" value="HIT/MYND zinc finger-like"/>
    <property type="match status" value="1"/>
</dbReference>
<organism evidence="6 7">
    <name type="scientific">Hyaloscypha bicolor E</name>
    <dbReference type="NCBI Taxonomy" id="1095630"/>
    <lineage>
        <taxon>Eukaryota</taxon>
        <taxon>Fungi</taxon>
        <taxon>Dikarya</taxon>
        <taxon>Ascomycota</taxon>
        <taxon>Pezizomycotina</taxon>
        <taxon>Leotiomycetes</taxon>
        <taxon>Helotiales</taxon>
        <taxon>Hyaloscyphaceae</taxon>
        <taxon>Hyaloscypha</taxon>
        <taxon>Hyaloscypha bicolor</taxon>
    </lineage>
</organism>
<gene>
    <name evidence="6" type="ORF">K444DRAFT_633037</name>
</gene>
<keyword evidence="2 4" id="KW-0863">Zinc-finger</keyword>
<dbReference type="AlphaFoldDB" id="A0A2J6T0W7"/>
<dbReference type="RefSeq" id="XP_024733553.1">
    <property type="nucleotide sequence ID" value="XM_024883559.1"/>
</dbReference>
<evidence type="ECO:0000256" key="2">
    <source>
        <dbReference type="ARBA" id="ARBA00022771"/>
    </source>
</evidence>
<sequence length="432" mass="49133">MGAELSAGVAQMASGQQASGQQNTAKYETDPNLQRTAGIPCIVCGEDALWIRDTCSQCKEAQYCSEACKATDARFHKLLCTSLKYFTEPPNNGYRRAVVFDYDSDEPRFVWILVKTVGGAESPEHYLATLIEGQVGCIPIDTNAVRGRVLQNRITVYFSKDENVIKLENECVAAVVKAAKPWDGMTESSTDAWHGTYVFMAHSGFNNFSFRDITFADFRHIVDFLSVHGRVSTSPSTWVGRAKKIEAVRIHAFEAEALQFEQLYLPQDHPKVLGRLENPIKDEKRLAHYDIPGALSIPLCWTEGPRDGHVEVCPDHAPLTNEVDFVRCCLIPEMEDRFHSCGPHRQMDYTFIREDLVDLKKEHMMAMSDFCVDKIMGLQDNNTYQTEKARKYRDIATKKAFEGYWKKCKRNYGWDKKLLSPYEADTQDEMEE</sequence>
<dbReference type="Pfam" id="PF01753">
    <property type="entry name" value="zf-MYND"/>
    <property type="match status" value="1"/>
</dbReference>
<keyword evidence="3" id="KW-0862">Zinc</keyword>
<evidence type="ECO:0000259" key="5">
    <source>
        <dbReference type="PROSITE" id="PS50865"/>
    </source>
</evidence>
<dbReference type="PROSITE" id="PS50865">
    <property type="entry name" value="ZF_MYND_2"/>
    <property type="match status" value="1"/>
</dbReference>
<evidence type="ECO:0000256" key="1">
    <source>
        <dbReference type="ARBA" id="ARBA00022723"/>
    </source>
</evidence>
<dbReference type="Gene3D" id="6.10.140.2220">
    <property type="match status" value="1"/>
</dbReference>
<keyword evidence="1" id="KW-0479">Metal-binding</keyword>
<dbReference type="InParanoid" id="A0A2J6T0W7"/>
<evidence type="ECO:0000256" key="3">
    <source>
        <dbReference type="ARBA" id="ARBA00022833"/>
    </source>
</evidence>